<dbReference type="OrthoDB" id="5281682at2759"/>
<evidence type="ECO:0000313" key="2">
    <source>
        <dbReference type="EMBL" id="KZF24203.1"/>
    </source>
</evidence>
<dbReference type="RefSeq" id="XP_018189758.1">
    <property type="nucleotide sequence ID" value="XM_018334160.1"/>
</dbReference>
<feature type="compositionally biased region" description="Basic residues" evidence="1">
    <location>
        <begin position="1"/>
        <end position="16"/>
    </location>
</feature>
<organism evidence="2 3">
    <name type="scientific">Xylona heveae (strain CBS 132557 / TC161)</name>
    <dbReference type="NCBI Taxonomy" id="1328760"/>
    <lineage>
        <taxon>Eukaryota</taxon>
        <taxon>Fungi</taxon>
        <taxon>Dikarya</taxon>
        <taxon>Ascomycota</taxon>
        <taxon>Pezizomycotina</taxon>
        <taxon>Xylonomycetes</taxon>
        <taxon>Xylonales</taxon>
        <taxon>Xylonaceae</taxon>
        <taxon>Xylona</taxon>
    </lineage>
</organism>
<dbReference type="InParanoid" id="A0A165I102"/>
<evidence type="ECO:0000313" key="3">
    <source>
        <dbReference type="Proteomes" id="UP000076632"/>
    </source>
</evidence>
<dbReference type="OMA" id="IWVPVWG"/>
<evidence type="ECO:0000256" key="1">
    <source>
        <dbReference type="SAM" id="MobiDB-lite"/>
    </source>
</evidence>
<protein>
    <submittedName>
        <fullName evidence="2">Uncharacterized protein</fullName>
    </submittedName>
</protein>
<gene>
    <name evidence="2" type="ORF">L228DRAFT_259454</name>
</gene>
<feature type="region of interest" description="Disordered" evidence="1">
    <location>
        <begin position="1"/>
        <end position="27"/>
    </location>
</feature>
<reference evidence="2 3" key="1">
    <citation type="journal article" date="2016" name="Fungal Biol.">
        <title>The genome of Xylona heveae provides a window into fungal endophytism.</title>
        <authorList>
            <person name="Gazis R."/>
            <person name="Kuo A."/>
            <person name="Riley R."/>
            <person name="LaButti K."/>
            <person name="Lipzen A."/>
            <person name="Lin J."/>
            <person name="Amirebrahimi M."/>
            <person name="Hesse C.N."/>
            <person name="Spatafora J.W."/>
            <person name="Henrissat B."/>
            <person name="Hainaut M."/>
            <person name="Grigoriev I.V."/>
            <person name="Hibbett D.S."/>
        </authorList>
    </citation>
    <scope>NUCLEOTIDE SEQUENCE [LARGE SCALE GENOMIC DNA]</scope>
    <source>
        <strain evidence="2 3">TC161</strain>
    </source>
</reference>
<dbReference type="AlphaFoldDB" id="A0A165I102"/>
<dbReference type="Proteomes" id="UP000076632">
    <property type="component" value="Unassembled WGS sequence"/>
</dbReference>
<dbReference type="STRING" id="1328760.A0A165I102"/>
<proteinExistence type="predicted"/>
<name>A0A165I102_XYLHT</name>
<keyword evidence="3" id="KW-1185">Reference proteome</keyword>
<accession>A0A165I102</accession>
<dbReference type="GeneID" id="28899297"/>
<dbReference type="EMBL" id="KV407456">
    <property type="protein sequence ID" value="KZF24203.1"/>
    <property type="molecule type" value="Genomic_DNA"/>
</dbReference>
<sequence>MPKKRATAKKVRKMKKVSQNAGGKPRGETLLTQHVTFSDLPPEIHENIIDHVFGHRGSMSRSHSAAETRCDWRGIMRNPGWIQHSQLALVSHVWRQLVQQRIYRNIRVRGTFDQITYFREWFKKRPHLKPYVRHIEIWMPVWSEIMPNIMFDTPEKAQEIQSMSLLDLLNHAVQAARLRNPDARSTPIYSSFARSPGTCNVPLEGIFQSILDTLPEVRILTIEAGQYKKSPMLQYFLRNKRSGTLPVLPSIEILVIKDAWNLMHCNHDYKVLAASLPNVKEIQASYADIATHNYRSMTKIVPEMISTLTHLTLDLEPVHCEAVPCSEVIDKLLPHVHLCPVLGKLAPQLKTLNYAGCICPQFFKQAQEAVINQSSQCYLRSIDFTARNFCHTRAARVAIPGPLHLGYVQGFESTIAACIRSLPELRLEYFRMRFISIGNKFRFLDPYFELSENKCKGLWNYGLKDLLKEHRPEASYVAKTEGLETAKEPLKEGVPLSRANYPTERPLAIHTGIYLDLAIHNINFPSN</sequence>